<sequence>MEWFGWGLPIVSATVTPPTAPRGPYPGPWLYLTPNVYPGGVALPVEMFPGPDTYPSSTTYLTD</sequence>
<dbReference type="STRING" id="232089.SAMN05443544_0586"/>
<accession>A0A1N6DQC3</accession>
<protein>
    <submittedName>
        <fullName evidence="1">Uncharacterized protein</fullName>
    </submittedName>
</protein>
<evidence type="ECO:0000313" key="2">
    <source>
        <dbReference type="Proteomes" id="UP000184699"/>
    </source>
</evidence>
<name>A0A1N6DQC3_9MICO</name>
<keyword evidence="2" id="KW-1185">Reference proteome</keyword>
<gene>
    <name evidence="1" type="ORF">SAMN05443544_0586</name>
</gene>
<dbReference type="AlphaFoldDB" id="A0A1N6DQC3"/>
<reference evidence="2" key="1">
    <citation type="submission" date="2016-11" db="EMBL/GenBank/DDBJ databases">
        <authorList>
            <person name="Varghese N."/>
            <person name="Submissions S."/>
        </authorList>
    </citation>
    <scope>NUCLEOTIDE SEQUENCE [LARGE SCALE GENOMIC DNA]</scope>
    <source>
        <strain evidence="2">DSM 8595</strain>
    </source>
</reference>
<organism evidence="1 2">
    <name type="scientific">Agromyces cerinus subsp. cerinus</name>
    <dbReference type="NCBI Taxonomy" id="232089"/>
    <lineage>
        <taxon>Bacteria</taxon>
        <taxon>Bacillati</taxon>
        <taxon>Actinomycetota</taxon>
        <taxon>Actinomycetes</taxon>
        <taxon>Micrococcales</taxon>
        <taxon>Microbacteriaceae</taxon>
        <taxon>Agromyces</taxon>
    </lineage>
</organism>
<dbReference type="EMBL" id="FSRJ01000001">
    <property type="protein sequence ID" value="SIN72917.1"/>
    <property type="molecule type" value="Genomic_DNA"/>
</dbReference>
<evidence type="ECO:0000313" key="1">
    <source>
        <dbReference type="EMBL" id="SIN72917.1"/>
    </source>
</evidence>
<dbReference type="Proteomes" id="UP000184699">
    <property type="component" value="Unassembled WGS sequence"/>
</dbReference>
<proteinExistence type="predicted"/>